<dbReference type="AlphaFoldDB" id="A0A9W5Z2Y6"/>
<evidence type="ECO:0000313" key="2">
    <source>
        <dbReference type="Proteomes" id="UP001143548"/>
    </source>
</evidence>
<name>A0A9W5Z2Y6_9EURO</name>
<reference evidence="1" key="1">
    <citation type="submission" date="2022-07" db="EMBL/GenBank/DDBJ databases">
        <title>Taxonomy of Aspergillus series Nigri: significant species reduction supported by multi-species coalescent approaches.</title>
        <authorList>
            <person name="Bian C."/>
            <person name="Kusuya Y."/>
            <person name="Sklenar F."/>
            <person name="D'hooge E."/>
            <person name="Yaguchi T."/>
            <person name="Takahashi H."/>
            <person name="Hubka V."/>
        </authorList>
    </citation>
    <scope>NUCLEOTIDE SEQUENCE</scope>
    <source>
        <strain evidence="1">CBS 733.88</strain>
    </source>
</reference>
<protein>
    <submittedName>
        <fullName evidence="1">Uncharacterized protein</fullName>
    </submittedName>
</protein>
<organism evidence="1 2">
    <name type="scientific">Aspergillus brasiliensis</name>
    <dbReference type="NCBI Taxonomy" id="319629"/>
    <lineage>
        <taxon>Eukaryota</taxon>
        <taxon>Fungi</taxon>
        <taxon>Dikarya</taxon>
        <taxon>Ascomycota</taxon>
        <taxon>Pezizomycotina</taxon>
        <taxon>Eurotiomycetes</taxon>
        <taxon>Eurotiomycetidae</taxon>
        <taxon>Eurotiales</taxon>
        <taxon>Aspergillaceae</taxon>
        <taxon>Aspergillus</taxon>
        <taxon>Aspergillus subgen. Circumdati</taxon>
    </lineage>
</organism>
<proteinExistence type="predicted"/>
<sequence>MSDKVLLQSAFGMLEGGLELLRLLEVGSRRIDYLDHEIKDLKAENLQIGHGIRRPKQITVRKLFLEQIEEIFSLSYEALDHDPWTKDKVIVAAHEDLREDLPFSFTTVSD</sequence>
<dbReference type="EMBL" id="BROQ01000200">
    <property type="protein sequence ID" value="GKZ27309.1"/>
    <property type="molecule type" value="Genomic_DNA"/>
</dbReference>
<comment type="caution">
    <text evidence="1">The sequence shown here is derived from an EMBL/GenBank/DDBJ whole genome shotgun (WGS) entry which is preliminary data.</text>
</comment>
<gene>
    <name evidence="1" type="ORF">AbraCBS73388_004415</name>
</gene>
<evidence type="ECO:0000313" key="1">
    <source>
        <dbReference type="EMBL" id="GKZ27309.1"/>
    </source>
</evidence>
<dbReference type="Proteomes" id="UP001143548">
    <property type="component" value="Unassembled WGS sequence"/>
</dbReference>
<accession>A0A9W5Z2Y6</accession>